<dbReference type="OrthoDB" id="4333105at2"/>
<sequence length="144" mass="15651">MSADPLPDEEPLDPADQAAAEDGFGSLTRFLARHPAPPAGQEHRLMATGPEHYREAERRLTMAWEENSPQDRSTQLVAEAQVHATLALAAATALNDAEDGMPVAEFQAWRHAAGTKRDRAAARKLAAMQDTEQTLREIRAGGTQ</sequence>
<dbReference type="EMBL" id="CP023702">
    <property type="protein sequence ID" value="QEU71996.1"/>
    <property type="molecule type" value="Genomic_DNA"/>
</dbReference>
<keyword evidence="3" id="KW-1185">Reference proteome</keyword>
<name>A0A5J6F7E7_9ACTN</name>
<evidence type="ECO:0000313" key="2">
    <source>
        <dbReference type="EMBL" id="QEU71996.1"/>
    </source>
</evidence>
<feature type="compositionally biased region" description="Acidic residues" evidence="1">
    <location>
        <begin position="1"/>
        <end position="13"/>
    </location>
</feature>
<reference evidence="2 3" key="1">
    <citation type="submission" date="2017-09" db="EMBL/GenBank/DDBJ databases">
        <authorList>
            <person name="Lee N."/>
            <person name="Cho B.-K."/>
        </authorList>
    </citation>
    <scope>NUCLEOTIDE SEQUENCE [LARGE SCALE GENOMIC DNA]</scope>
    <source>
        <strain evidence="2 3">ATCC 12769</strain>
    </source>
</reference>
<dbReference type="KEGG" id="snk:CP967_08465"/>
<organism evidence="2 3">
    <name type="scientific">Streptomyces nitrosporeus</name>
    <dbReference type="NCBI Taxonomy" id="28894"/>
    <lineage>
        <taxon>Bacteria</taxon>
        <taxon>Bacillati</taxon>
        <taxon>Actinomycetota</taxon>
        <taxon>Actinomycetes</taxon>
        <taxon>Kitasatosporales</taxon>
        <taxon>Streptomycetaceae</taxon>
        <taxon>Streptomyces</taxon>
    </lineage>
</organism>
<evidence type="ECO:0000256" key="1">
    <source>
        <dbReference type="SAM" id="MobiDB-lite"/>
    </source>
</evidence>
<protein>
    <submittedName>
        <fullName evidence="2">Uncharacterized protein</fullName>
    </submittedName>
</protein>
<evidence type="ECO:0000313" key="3">
    <source>
        <dbReference type="Proteomes" id="UP000326178"/>
    </source>
</evidence>
<feature type="region of interest" description="Disordered" evidence="1">
    <location>
        <begin position="1"/>
        <end position="46"/>
    </location>
</feature>
<accession>A0A5J6F7E7</accession>
<dbReference type="Proteomes" id="UP000326178">
    <property type="component" value="Chromosome"/>
</dbReference>
<dbReference type="RefSeq" id="WP_150487362.1">
    <property type="nucleotide sequence ID" value="NZ_BMUV01000001.1"/>
</dbReference>
<dbReference type="AlphaFoldDB" id="A0A5J6F7E7"/>
<proteinExistence type="predicted"/>
<gene>
    <name evidence="2" type="ORF">CP967_08465</name>
</gene>